<evidence type="ECO:0000256" key="1">
    <source>
        <dbReference type="SAM" id="SignalP"/>
    </source>
</evidence>
<dbReference type="Pfam" id="PF08238">
    <property type="entry name" value="Sel1"/>
    <property type="match status" value="4"/>
</dbReference>
<sequence>MKNVSASIILTVSLALAAAVHGADADSGLPEEFLDARPNNQLYMAYAEFKMGHHDLARQMWMHIGGSGRSEALFNLANLYIQGVGVDKDPERGMQLYRQSAKTGSRAAAYQLGLIYLYSPDYKSRDQARHWLTVAALDGDSDAASLLASLERDKPGDPLSQVEALLIHGDSDQALEQLEALAAASPPDYRAITRLAWLYESGLAVERDIDRAAELFMQAAEAGNAEAQYALSVMYQTGVGREQDDSLAKQWLEKSASQSYPPALDQLQQIDQ</sequence>
<dbReference type="STRING" id="355243.SAMN03080615_00635"/>
<name>A0A1H9DMQ4_9GAMM</name>
<dbReference type="Gene3D" id="1.25.40.10">
    <property type="entry name" value="Tetratricopeptide repeat domain"/>
    <property type="match status" value="2"/>
</dbReference>
<evidence type="ECO:0000313" key="3">
    <source>
        <dbReference type="Proteomes" id="UP000198749"/>
    </source>
</evidence>
<gene>
    <name evidence="2" type="ORF">SAMN03080615_00635</name>
</gene>
<dbReference type="InterPro" id="IPR006597">
    <property type="entry name" value="Sel1-like"/>
</dbReference>
<dbReference type="PANTHER" id="PTHR11102:SF160">
    <property type="entry name" value="ERAD-ASSOCIATED E3 UBIQUITIN-PROTEIN LIGASE COMPONENT HRD3"/>
    <property type="match status" value="1"/>
</dbReference>
<dbReference type="SMART" id="SM00671">
    <property type="entry name" value="SEL1"/>
    <property type="match status" value="4"/>
</dbReference>
<evidence type="ECO:0000313" key="2">
    <source>
        <dbReference type="EMBL" id="SEQ14764.1"/>
    </source>
</evidence>
<dbReference type="Proteomes" id="UP000198749">
    <property type="component" value="Unassembled WGS sequence"/>
</dbReference>
<proteinExistence type="predicted"/>
<keyword evidence="1" id="KW-0732">Signal</keyword>
<protein>
    <recommendedName>
        <fullName evidence="4">TPR repeat</fullName>
    </recommendedName>
</protein>
<dbReference type="RefSeq" id="WP_175483427.1">
    <property type="nucleotide sequence ID" value="NZ_AP025284.1"/>
</dbReference>
<feature type="signal peptide" evidence="1">
    <location>
        <begin position="1"/>
        <end position="17"/>
    </location>
</feature>
<dbReference type="InterPro" id="IPR011990">
    <property type="entry name" value="TPR-like_helical_dom_sf"/>
</dbReference>
<feature type="chain" id="PRO_5011599924" description="TPR repeat" evidence="1">
    <location>
        <begin position="18"/>
        <end position="272"/>
    </location>
</feature>
<organism evidence="2 3">
    <name type="scientific">Amphritea atlantica</name>
    <dbReference type="NCBI Taxonomy" id="355243"/>
    <lineage>
        <taxon>Bacteria</taxon>
        <taxon>Pseudomonadati</taxon>
        <taxon>Pseudomonadota</taxon>
        <taxon>Gammaproteobacteria</taxon>
        <taxon>Oceanospirillales</taxon>
        <taxon>Oceanospirillaceae</taxon>
        <taxon>Amphritea</taxon>
    </lineage>
</organism>
<evidence type="ECO:0008006" key="4">
    <source>
        <dbReference type="Google" id="ProtNLM"/>
    </source>
</evidence>
<dbReference type="AlphaFoldDB" id="A0A1H9DMQ4"/>
<dbReference type="EMBL" id="FOGB01000001">
    <property type="protein sequence ID" value="SEQ14764.1"/>
    <property type="molecule type" value="Genomic_DNA"/>
</dbReference>
<dbReference type="PANTHER" id="PTHR11102">
    <property type="entry name" value="SEL-1-LIKE PROTEIN"/>
    <property type="match status" value="1"/>
</dbReference>
<dbReference type="InterPro" id="IPR050767">
    <property type="entry name" value="Sel1_AlgK"/>
</dbReference>
<accession>A0A1H9DMQ4</accession>
<reference evidence="3" key="1">
    <citation type="submission" date="2016-10" db="EMBL/GenBank/DDBJ databases">
        <authorList>
            <person name="Varghese N."/>
            <person name="Submissions S."/>
        </authorList>
    </citation>
    <scope>NUCLEOTIDE SEQUENCE [LARGE SCALE GENOMIC DNA]</scope>
    <source>
        <strain evidence="3">DSM 18887</strain>
    </source>
</reference>
<dbReference type="SUPFAM" id="SSF81901">
    <property type="entry name" value="HCP-like"/>
    <property type="match status" value="2"/>
</dbReference>
<keyword evidence="3" id="KW-1185">Reference proteome</keyword>